<feature type="non-terminal residue" evidence="1">
    <location>
        <position position="122"/>
    </location>
</feature>
<accession>K1SQB2</accession>
<name>K1SQB2_9ZZZZ</name>
<reference evidence="1" key="1">
    <citation type="journal article" date="2013" name="Environ. Microbiol.">
        <title>Microbiota from the distal guts of lean and obese adolescents exhibit partial functional redundancy besides clear differences in community structure.</title>
        <authorList>
            <person name="Ferrer M."/>
            <person name="Ruiz A."/>
            <person name="Lanza F."/>
            <person name="Haange S.B."/>
            <person name="Oberbach A."/>
            <person name="Till H."/>
            <person name="Bargiela R."/>
            <person name="Campoy C."/>
            <person name="Segura M.T."/>
            <person name="Richter M."/>
            <person name="von Bergen M."/>
            <person name="Seifert J."/>
            <person name="Suarez A."/>
        </authorList>
    </citation>
    <scope>NUCLEOTIDE SEQUENCE</scope>
</reference>
<evidence type="ECO:0000313" key="1">
    <source>
        <dbReference type="EMBL" id="EKC57534.1"/>
    </source>
</evidence>
<comment type="caution">
    <text evidence="1">The sequence shown here is derived from an EMBL/GenBank/DDBJ whole genome shotgun (WGS) entry which is preliminary data.</text>
</comment>
<sequence>MAPHCVYAVYNTGNTLLKWEYKTEVRLNAFLQHYLQGLPYHGPPTVYAIMTGSDMDMAFRLLTSTGGYKKTLFMLDTSYEHFYFLPNNSYGEYLLRLLVQPQRMMQLNQLLLSDCFPQREDL</sequence>
<protein>
    <submittedName>
        <fullName evidence="1">Uncharacterized protein</fullName>
    </submittedName>
</protein>
<organism evidence="1">
    <name type="scientific">human gut metagenome</name>
    <dbReference type="NCBI Taxonomy" id="408170"/>
    <lineage>
        <taxon>unclassified sequences</taxon>
        <taxon>metagenomes</taxon>
        <taxon>organismal metagenomes</taxon>
    </lineage>
</organism>
<dbReference type="AlphaFoldDB" id="K1SQB2"/>
<proteinExistence type="predicted"/>
<gene>
    <name evidence="1" type="ORF">LEA_14310</name>
</gene>
<dbReference type="EMBL" id="AJWY01009723">
    <property type="protein sequence ID" value="EKC57534.1"/>
    <property type="molecule type" value="Genomic_DNA"/>
</dbReference>